<comment type="caution">
    <text evidence="1">The sequence shown here is derived from an EMBL/GenBank/DDBJ whole genome shotgun (WGS) entry which is preliminary data.</text>
</comment>
<reference evidence="3 4" key="1">
    <citation type="submission" date="2018-08" db="EMBL/GenBank/DDBJ databases">
        <title>A genome reference for cultivated species of the human gut microbiota.</title>
        <authorList>
            <person name="Zou Y."/>
            <person name="Xue W."/>
            <person name="Luo G."/>
        </authorList>
    </citation>
    <scope>NUCLEOTIDE SEQUENCE [LARGE SCALE GENOMIC DNA]</scope>
    <source>
        <strain evidence="2 4">AF24-4</strain>
        <strain evidence="1 3">AF28-15</strain>
    </source>
</reference>
<sequence>MLNIYFGDMEEAIYNPAVYFKNTYQDSWITNERSKAMIKDVDKSTVIAPRIIESPVLGAITPRELSGGVKTLILIDQVPDKVFNASTCGDNCAHWLLKMGMEKNITINLRHLMDFGEQEFTIHILNTDEIVHNMEELVMIAGMFVR</sequence>
<dbReference type="EMBL" id="QRTF01000009">
    <property type="protein sequence ID" value="RGQ51316.1"/>
    <property type="molecule type" value="Genomic_DNA"/>
</dbReference>
<dbReference type="EMBL" id="QRUN01000009">
    <property type="protein sequence ID" value="RGR68547.1"/>
    <property type="molecule type" value="Genomic_DNA"/>
</dbReference>
<evidence type="ECO:0000313" key="2">
    <source>
        <dbReference type="EMBL" id="RGR68547.1"/>
    </source>
</evidence>
<dbReference type="AlphaFoldDB" id="A0A3R5YXF4"/>
<accession>A0A3R5YXF4</accession>
<name>A0A3R5YXF4_9FIRM</name>
<protein>
    <submittedName>
        <fullName evidence="1">DUF4869 domain-containing protein</fullName>
    </submittedName>
</protein>
<dbReference type="Pfam" id="PF16163">
    <property type="entry name" value="DUF4869"/>
    <property type="match status" value="1"/>
</dbReference>
<dbReference type="Proteomes" id="UP000283738">
    <property type="component" value="Unassembled WGS sequence"/>
</dbReference>
<organism evidence="1 3">
    <name type="scientific">Roseburia inulinivorans</name>
    <dbReference type="NCBI Taxonomy" id="360807"/>
    <lineage>
        <taxon>Bacteria</taxon>
        <taxon>Bacillati</taxon>
        <taxon>Bacillota</taxon>
        <taxon>Clostridia</taxon>
        <taxon>Lachnospirales</taxon>
        <taxon>Lachnospiraceae</taxon>
        <taxon>Roseburia</taxon>
    </lineage>
</organism>
<evidence type="ECO:0000313" key="1">
    <source>
        <dbReference type="EMBL" id="RGQ51316.1"/>
    </source>
</evidence>
<gene>
    <name evidence="2" type="ORF">DWY29_08335</name>
    <name evidence="1" type="ORF">DWY96_05780</name>
</gene>
<dbReference type="InterPro" id="IPR032360">
    <property type="entry name" value="DUF4869"/>
</dbReference>
<dbReference type="Proteomes" id="UP000285820">
    <property type="component" value="Unassembled WGS sequence"/>
</dbReference>
<proteinExistence type="predicted"/>
<dbReference type="RefSeq" id="WP_118109306.1">
    <property type="nucleotide sequence ID" value="NZ_QRTF01000009.1"/>
</dbReference>
<evidence type="ECO:0000313" key="3">
    <source>
        <dbReference type="Proteomes" id="UP000283738"/>
    </source>
</evidence>
<evidence type="ECO:0000313" key="4">
    <source>
        <dbReference type="Proteomes" id="UP000285820"/>
    </source>
</evidence>